<name>G4QH55_GLANF</name>
<organism evidence="1 2">
    <name type="scientific">Glaciecola nitratireducens (strain JCM 12485 / KCTC 12276 / FR1064)</name>
    <dbReference type="NCBI Taxonomy" id="1085623"/>
    <lineage>
        <taxon>Bacteria</taxon>
        <taxon>Pseudomonadati</taxon>
        <taxon>Pseudomonadota</taxon>
        <taxon>Gammaproteobacteria</taxon>
        <taxon>Alteromonadales</taxon>
        <taxon>Alteromonadaceae</taxon>
        <taxon>Brumicola</taxon>
    </lineage>
</organism>
<proteinExistence type="predicted"/>
<evidence type="ECO:0000313" key="1">
    <source>
        <dbReference type="EMBL" id="AEP30243.1"/>
    </source>
</evidence>
<reference evidence="1 2" key="1">
    <citation type="journal article" date="2011" name="J. Bacteriol.">
        <title>Complete genome sequence of seawater bacterium Glaciecola nitratireducens FR1064T.</title>
        <authorList>
            <person name="Bian F."/>
            <person name="Qin Q.L."/>
            <person name="Xie B.B."/>
            <person name="Shu Y.L."/>
            <person name="Zhang X.Y."/>
            <person name="Yu Y."/>
            <person name="Chen B."/>
            <person name="Chen X.L."/>
            <person name="Zhou B.C."/>
            <person name="Zhang Y.Z."/>
        </authorList>
    </citation>
    <scope>NUCLEOTIDE SEQUENCE [LARGE SCALE GENOMIC DNA]</scope>
    <source>
        <strain evidence="2">JCM 12485 / KCTC 12276 / FR1064</strain>
    </source>
</reference>
<dbReference type="HOGENOM" id="CLU_3344132_0_0_6"/>
<sequence>MGSQHSENWRLLPQWQFMYISITNVCACKILKLIDLF</sequence>
<keyword evidence="2" id="KW-1185">Reference proteome</keyword>
<dbReference type="Proteomes" id="UP000009282">
    <property type="component" value="Chromosome"/>
</dbReference>
<protein>
    <submittedName>
        <fullName evidence="1">Uncharacterized protein</fullName>
    </submittedName>
</protein>
<accession>G4QH55</accession>
<evidence type="ECO:0000313" key="2">
    <source>
        <dbReference type="Proteomes" id="UP000009282"/>
    </source>
</evidence>
<dbReference type="STRING" id="1085623.GNIT_2135"/>
<dbReference type="EMBL" id="CP003060">
    <property type="protein sequence ID" value="AEP30243.1"/>
    <property type="molecule type" value="Genomic_DNA"/>
</dbReference>
<gene>
    <name evidence="1" type="ordered locus">GNIT_2135</name>
</gene>
<dbReference type="AlphaFoldDB" id="G4QH55"/>
<dbReference type="KEGG" id="gni:GNIT_2135"/>